<reference evidence="1" key="2">
    <citation type="submission" date="2018-03" db="EMBL/GenBank/DDBJ databases">
        <title>The Triticum urartu genome reveals the dynamic nature of wheat genome evolution.</title>
        <authorList>
            <person name="Ling H."/>
            <person name="Ma B."/>
            <person name="Shi X."/>
            <person name="Liu H."/>
            <person name="Dong L."/>
            <person name="Sun H."/>
            <person name="Cao Y."/>
            <person name="Gao Q."/>
            <person name="Zheng S."/>
            <person name="Li Y."/>
            <person name="Yu Y."/>
            <person name="Du H."/>
            <person name="Qi M."/>
            <person name="Li Y."/>
            <person name="Yu H."/>
            <person name="Cui Y."/>
            <person name="Wang N."/>
            <person name="Chen C."/>
            <person name="Wu H."/>
            <person name="Zhao Y."/>
            <person name="Zhang J."/>
            <person name="Li Y."/>
            <person name="Zhou W."/>
            <person name="Zhang B."/>
            <person name="Hu W."/>
            <person name="Eijk M."/>
            <person name="Tang J."/>
            <person name="Witsenboer H."/>
            <person name="Zhao S."/>
            <person name="Li Z."/>
            <person name="Zhang A."/>
            <person name="Wang D."/>
            <person name="Liang C."/>
        </authorList>
    </citation>
    <scope>NUCLEOTIDE SEQUENCE [LARGE SCALE GENOMIC DNA]</scope>
    <source>
        <strain evidence="1">cv. G1812</strain>
    </source>
</reference>
<proteinExistence type="predicted"/>
<dbReference type="Gramene" id="TuG1812G0700000253.01.T01">
    <property type="protein sequence ID" value="TuG1812G0700000253.01.T01.cds321413"/>
    <property type="gene ID" value="TuG1812G0700000253.01"/>
</dbReference>
<evidence type="ECO:0000313" key="1">
    <source>
        <dbReference type="EnsemblPlants" id="TuG1812G0700000253.01.T01.cds321413"/>
    </source>
</evidence>
<dbReference type="EnsemblPlants" id="TuG1812G0700000253.01.T01">
    <property type="protein sequence ID" value="TuG1812G0700000253.01.T01.cds321413"/>
    <property type="gene ID" value="TuG1812G0700000253.01"/>
</dbReference>
<accession>A0A8R7UWZ7</accession>
<reference evidence="2" key="1">
    <citation type="journal article" date="2013" name="Nature">
        <title>Draft genome of the wheat A-genome progenitor Triticum urartu.</title>
        <authorList>
            <person name="Ling H.Q."/>
            <person name="Zhao S."/>
            <person name="Liu D."/>
            <person name="Wang J."/>
            <person name="Sun H."/>
            <person name="Zhang C."/>
            <person name="Fan H."/>
            <person name="Li D."/>
            <person name="Dong L."/>
            <person name="Tao Y."/>
            <person name="Gao C."/>
            <person name="Wu H."/>
            <person name="Li Y."/>
            <person name="Cui Y."/>
            <person name="Guo X."/>
            <person name="Zheng S."/>
            <person name="Wang B."/>
            <person name="Yu K."/>
            <person name="Liang Q."/>
            <person name="Yang W."/>
            <person name="Lou X."/>
            <person name="Chen J."/>
            <person name="Feng M."/>
            <person name="Jian J."/>
            <person name="Zhang X."/>
            <person name="Luo G."/>
            <person name="Jiang Y."/>
            <person name="Liu J."/>
            <person name="Wang Z."/>
            <person name="Sha Y."/>
            <person name="Zhang B."/>
            <person name="Wu H."/>
            <person name="Tang D."/>
            <person name="Shen Q."/>
            <person name="Xue P."/>
            <person name="Zou S."/>
            <person name="Wang X."/>
            <person name="Liu X."/>
            <person name="Wang F."/>
            <person name="Yang Y."/>
            <person name="An X."/>
            <person name="Dong Z."/>
            <person name="Zhang K."/>
            <person name="Zhang X."/>
            <person name="Luo M.C."/>
            <person name="Dvorak J."/>
            <person name="Tong Y."/>
            <person name="Wang J."/>
            <person name="Yang H."/>
            <person name="Li Z."/>
            <person name="Wang D."/>
            <person name="Zhang A."/>
            <person name="Wang J."/>
        </authorList>
    </citation>
    <scope>NUCLEOTIDE SEQUENCE</scope>
    <source>
        <strain evidence="2">cv. G1812</strain>
    </source>
</reference>
<protein>
    <submittedName>
        <fullName evidence="1">Uncharacterized protein</fullName>
    </submittedName>
</protein>
<sequence length="171" mass="19695">MRKSQMFEYLRELKMHDFRKCKSIPVVWFSVSLEILSLRKMNSLTTLCNNLDVEAGGRMTALPIFPGLKRMELIDLPSLEMCAENRVGEPSDSLVTIPVLEKLTIQKLPQACKYSNDPHCKRIGNIWSSQYCSRFSLYEHPFGLLAISRRVNSWVSGRHSHVAARRLAKRK</sequence>
<reference evidence="1" key="3">
    <citation type="submission" date="2022-06" db="UniProtKB">
        <authorList>
            <consortium name="EnsemblPlants"/>
        </authorList>
    </citation>
    <scope>IDENTIFICATION</scope>
</reference>
<evidence type="ECO:0000313" key="2">
    <source>
        <dbReference type="Proteomes" id="UP000015106"/>
    </source>
</evidence>
<keyword evidence="2" id="KW-1185">Reference proteome</keyword>
<dbReference type="AlphaFoldDB" id="A0A8R7UWZ7"/>
<name>A0A8R7UWZ7_TRIUA</name>
<organism evidence="1 2">
    <name type="scientific">Triticum urartu</name>
    <name type="common">Red wild einkorn</name>
    <name type="synonym">Crithodium urartu</name>
    <dbReference type="NCBI Taxonomy" id="4572"/>
    <lineage>
        <taxon>Eukaryota</taxon>
        <taxon>Viridiplantae</taxon>
        <taxon>Streptophyta</taxon>
        <taxon>Embryophyta</taxon>
        <taxon>Tracheophyta</taxon>
        <taxon>Spermatophyta</taxon>
        <taxon>Magnoliopsida</taxon>
        <taxon>Liliopsida</taxon>
        <taxon>Poales</taxon>
        <taxon>Poaceae</taxon>
        <taxon>BOP clade</taxon>
        <taxon>Pooideae</taxon>
        <taxon>Triticodae</taxon>
        <taxon>Triticeae</taxon>
        <taxon>Triticinae</taxon>
        <taxon>Triticum</taxon>
    </lineage>
</organism>
<dbReference type="Proteomes" id="UP000015106">
    <property type="component" value="Chromosome 7"/>
</dbReference>